<evidence type="ECO:0000313" key="3">
    <source>
        <dbReference type="EMBL" id="SPR01097.1"/>
    </source>
</evidence>
<feature type="transmembrane region" description="Helical" evidence="1">
    <location>
        <begin position="396"/>
        <end position="420"/>
    </location>
</feature>
<organism evidence="3 4">
    <name type="scientific">Plasmodiophora brassicae</name>
    <name type="common">Clubroot disease agent</name>
    <dbReference type="NCBI Taxonomy" id="37360"/>
    <lineage>
        <taxon>Eukaryota</taxon>
        <taxon>Sar</taxon>
        <taxon>Rhizaria</taxon>
        <taxon>Endomyxa</taxon>
        <taxon>Phytomyxea</taxon>
        <taxon>Plasmodiophorida</taxon>
        <taxon>Plasmodiophoridae</taxon>
        <taxon>Plasmodiophora</taxon>
    </lineage>
</organism>
<evidence type="ECO:0000313" key="4">
    <source>
        <dbReference type="Proteomes" id="UP000290189"/>
    </source>
</evidence>
<feature type="transmembrane region" description="Helical" evidence="1">
    <location>
        <begin position="432"/>
        <end position="450"/>
    </location>
</feature>
<proteinExistence type="predicted"/>
<evidence type="ECO:0000256" key="1">
    <source>
        <dbReference type="SAM" id="Phobius"/>
    </source>
</evidence>
<keyword evidence="1" id="KW-0472">Membrane</keyword>
<feature type="chain" id="PRO_5018067228" description="G-protein coupled receptors family 1 profile domain-containing protein" evidence="2">
    <location>
        <begin position="18"/>
        <end position="696"/>
    </location>
</feature>
<feature type="transmembrane region" description="Helical" evidence="1">
    <location>
        <begin position="513"/>
        <end position="536"/>
    </location>
</feature>
<gene>
    <name evidence="3" type="ORF">PLBR_LOCUS8312</name>
</gene>
<dbReference type="Proteomes" id="UP000290189">
    <property type="component" value="Unassembled WGS sequence"/>
</dbReference>
<accession>A0A3P3YLN9</accession>
<evidence type="ECO:0000256" key="2">
    <source>
        <dbReference type="SAM" id="SignalP"/>
    </source>
</evidence>
<evidence type="ECO:0008006" key="5">
    <source>
        <dbReference type="Google" id="ProtNLM"/>
    </source>
</evidence>
<feature type="transmembrane region" description="Helical" evidence="1">
    <location>
        <begin position="592"/>
        <end position="612"/>
    </location>
</feature>
<dbReference type="AlphaFoldDB" id="A0A3P3YLN9"/>
<keyword evidence="1" id="KW-0812">Transmembrane</keyword>
<protein>
    <recommendedName>
        <fullName evidence="5">G-protein coupled receptors family 1 profile domain-containing protein</fullName>
    </recommendedName>
</protein>
<feature type="signal peptide" evidence="2">
    <location>
        <begin position="1"/>
        <end position="17"/>
    </location>
</feature>
<dbReference type="EMBL" id="OVEO01000016">
    <property type="protein sequence ID" value="SPR01097.1"/>
    <property type="molecule type" value="Genomic_DNA"/>
</dbReference>
<reference evidence="3 4" key="1">
    <citation type="submission" date="2018-03" db="EMBL/GenBank/DDBJ databases">
        <authorList>
            <person name="Fogelqvist J."/>
        </authorList>
    </citation>
    <scope>NUCLEOTIDE SEQUENCE [LARGE SCALE GENOMIC DNA]</scope>
</reference>
<feature type="transmembrane region" description="Helical" evidence="1">
    <location>
        <begin position="470"/>
        <end position="492"/>
    </location>
</feature>
<keyword evidence="3" id="KW-0496">Mitochondrion</keyword>
<name>A0A3P3YLN9_PLABS</name>
<feature type="transmembrane region" description="Helical" evidence="1">
    <location>
        <begin position="542"/>
        <end position="563"/>
    </location>
</feature>
<keyword evidence="1" id="KW-1133">Transmembrane helix</keyword>
<sequence length="696" mass="75212">MGPSVVVAVALASLTYAWTPHPPRCMLWTGALHRYVTAVPFPGPSSSESAAVPLAVQAVLPPDLSFDGRLLRHCQGNNIQDLNISAPAVTYEALNAMPNLRRLRLSANLKASGSLSDSHIEDIVAVLPTSKDPMLVFDGFRTLRRLTIYVSDHAKRPFECVVFGKLPDIQAIQFIGATLNSAHRPPRGLVQLRKAQRGHDLAITVNGQPYDPSTGVLPNFVTGVCIGVAVLAGARALYATFVANNSAVTVAMKTATYRHANTSFSITAPLHFVDGSDPASLGSEVSGTVIVVDYDAYSNTFAWASACQSRGCLGMAMVTTNWAPIASLYAWVESDKTASPREQRSTLPIVILDGLDALTSMNDVVRRHRSGPITAVVDASDILEGTSASAMFANPAAIAALAIAWLINVVNMAASAYKLAAFAIDRQGKVRAVPLYPAIVFTTVLVSSTIRTLWLTDAAFYSLQAFSRPLYRILLTSFIPVTFASTAAIGMAMHDHLMQGKTVSTRHQVAMRLLLCVVGTVFTVDVIATFTAALTWQEYFSSTYFSLFYFLMNIPVSVLFMRYGSMVSTELLRNTTISTRERTRSLQFARRVAISGAIGIVVLVSQVVFTILNMRSVSYYILLYTLAITLNAIQCSTFISAFRTRSSIVHVVSQAFMPRSCVRASSTSDDRPKDAVKVAPAPSMVASDHKAISIAM</sequence>
<feature type="transmembrane region" description="Helical" evidence="1">
    <location>
        <begin position="618"/>
        <end position="639"/>
    </location>
</feature>
<geneLocation type="mitochondrion" evidence="3"/>
<keyword evidence="2" id="KW-0732">Signal</keyword>